<evidence type="ECO:0000256" key="2">
    <source>
        <dbReference type="ARBA" id="ARBA00004776"/>
    </source>
</evidence>
<evidence type="ECO:0000256" key="11">
    <source>
        <dbReference type="ARBA" id="ARBA00093666"/>
    </source>
</evidence>
<evidence type="ECO:0000313" key="13">
    <source>
        <dbReference type="Proteomes" id="UP000244224"/>
    </source>
</evidence>
<reference evidence="12 13" key="1">
    <citation type="submission" date="2018-04" db="EMBL/GenBank/DDBJ databases">
        <title>Genomic Encyclopedia of Archaeal and Bacterial Type Strains, Phase II (KMG-II): from individual species to whole genera.</title>
        <authorList>
            <person name="Goeker M."/>
        </authorList>
    </citation>
    <scope>NUCLEOTIDE SEQUENCE [LARGE SCALE GENOMIC DNA]</scope>
    <source>
        <strain evidence="12 13">DSM 21823</strain>
    </source>
</reference>
<keyword evidence="7" id="KW-0862">Zinc</keyword>
<dbReference type="GO" id="GO:0008237">
    <property type="term" value="F:metallopeptidase activity"/>
    <property type="evidence" value="ECO:0007669"/>
    <property type="project" value="UniProtKB-KW"/>
</dbReference>
<accession>A0A2T6B8T5</accession>
<comment type="caution">
    <text evidence="12">The sequence shown here is derived from an EMBL/GenBank/DDBJ whole genome shotgun (WGS) entry which is preliminary data.</text>
</comment>
<dbReference type="InterPro" id="IPR009045">
    <property type="entry name" value="Zn_M74/Hedgehog-like"/>
</dbReference>
<dbReference type="AlphaFoldDB" id="A0A2T6B8T5"/>
<dbReference type="Pfam" id="PF05951">
    <property type="entry name" value="Peptidase_M15_2"/>
    <property type="match status" value="1"/>
</dbReference>
<evidence type="ECO:0000313" key="12">
    <source>
        <dbReference type="EMBL" id="PTX52491.1"/>
    </source>
</evidence>
<keyword evidence="8" id="KW-0482">Metalloprotease</keyword>
<comment type="pathway">
    <text evidence="2">Cell wall biogenesis; cell wall polysaccharide biosynthesis.</text>
</comment>
<dbReference type="GO" id="GO:0006508">
    <property type="term" value="P:proteolysis"/>
    <property type="evidence" value="ECO:0007669"/>
    <property type="project" value="UniProtKB-KW"/>
</dbReference>
<dbReference type="EMBL" id="QBKP01000002">
    <property type="protein sequence ID" value="PTX52491.1"/>
    <property type="molecule type" value="Genomic_DNA"/>
</dbReference>
<evidence type="ECO:0000256" key="1">
    <source>
        <dbReference type="ARBA" id="ARBA00001947"/>
    </source>
</evidence>
<organism evidence="12 13">
    <name type="scientific">Gemmobacter caeni</name>
    <dbReference type="NCBI Taxonomy" id="589035"/>
    <lineage>
        <taxon>Bacteria</taxon>
        <taxon>Pseudomonadati</taxon>
        <taxon>Pseudomonadota</taxon>
        <taxon>Alphaproteobacteria</taxon>
        <taxon>Rhodobacterales</taxon>
        <taxon>Paracoccaceae</taxon>
        <taxon>Gemmobacter</taxon>
    </lineage>
</organism>
<evidence type="ECO:0000256" key="3">
    <source>
        <dbReference type="ARBA" id="ARBA00022670"/>
    </source>
</evidence>
<dbReference type="PANTHER" id="PTHR37425">
    <property type="match status" value="1"/>
</dbReference>
<gene>
    <name evidence="12" type="ORF">C8N34_102271</name>
</gene>
<keyword evidence="13" id="KW-1185">Reference proteome</keyword>
<comment type="similarity">
    <text evidence="10">Belongs to the peptidase M15 family.</text>
</comment>
<evidence type="ECO:0000256" key="7">
    <source>
        <dbReference type="ARBA" id="ARBA00022833"/>
    </source>
</evidence>
<dbReference type="SUPFAM" id="SSF55166">
    <property type="entry name" value="Hedgehog/DD-peptidase"/>
    <property type="match status" value="1"/>
</dbReference>
<dbReference type="GO" id="GO:0071555">
    <property type="term" value="P:cell wall organization"/>
    <property type="evidence" value="ECO:0007669"/>
    <property type="project" value="UniProtKB-KW"/>
</dbReference>
<keyword evidence="5" id="KW-0732">Signal</keyword>
<evidence type="ECO:0000256" key="6">
    <source>
        <dbReference type="ARBA" id="ARBA00022801"/>
    </source>
</evidence>
<proteinExistence type="inferred from homology"/>
<protein>
    <recommendedName>
        <fullName evidence="11">Murein endopeptidase K</fullName>
    </recommendedName>
</protein>
<dbReference type="Proteomes" id="UP000244224">
    <property type="component" value="Unassembled WGS sequence"/>
</dbReference>
<evidence type="ECO:0000256" key="5">
    <source>
        <dbReference type="ARBA" id="ARBA00022729"/>
    </source>
</evidence>
<keyword evidence="3" id="KW-0645">Protease</keyword>
<keyword evidence="6" id="KW-0378">Hydrolase</keyword>
<evidence type="ECO:0000256" key="9">
    <source>
        <dbReference type="ARBA" id="ARBA00023316"/>
    </source>
</evidence>
<sequence length="198" mass="22248">MLSRRQVVFGSVAAAAASAIGLPAFGEIGPETAPSRPTSRLDQLVSAIRPELRMFNANTNERMSARFYGPTGYDPVEIRRINWFMRDWRESEMKQVDVRLLWALAAIRQAAMKDGHDGEVRFLSGYRSRKTNDLLRRLGYGAAEDSLHISARANDFSLPGVPMWQVAEYARWLEVGGVGHYPGSFVHIDSGQIRHWEG</sequence>
<keyword evidence="4" id="KW-0479">Metal-binding</keyword>
<keyword evidence="9" id="KW-0961">Cell wall biogenesis/degradation</keyword>
<dbReference type="Gene3D" id="3.30.1380.10">
    <property type="match status" value="1"/>
</dbReference>
<evidence type="ECO:0000256" key="10">
    <source>
        <dbReference type="ARBA" id="ARBA00093448"/>
    </source>
</evidence>
<evidence type="ECO:0000256" key="4">
    <source>
        <dbReference type="ARBA" id="ARBA00022723"/>
    </source>
</evidence>
<dbReference type="GO" id="GO:0046872">
    <property type="term" value="F:metal ion binding"/>
    <property type="evidence" value="ECO:0007669"/>
    <property type="project" value="UniProtKB-KW"/>
</dbReference>
<dbReference type="PANTHER" id="PTHR37425:SF1">
    <property type="entry name" value="OUTER MEMBRANE PROTEIN"/>
    <property type="match status" value="1"/>
</dbReference>
<dbReference type="InterPro" id="IPR010275">
    <property type="entry name" value="MepK"/>
</dbReference>
<evidence type="ECO:0000256" key="8">
    <source>
        <dbReference type="ARBA" id="ARBA00023049"/>
    </source>
</evidence>
<comment type="cofactor">
    <cofactor evidence="1">
        <name>Zn(2+)</name>
        <dbReference type="ChEBI" id="CHEBI:29105"/>
    </cofactor>
</comment>
<name>A0A2T6B8T5_9RHOB</name>